<proteinExistence type="predicted"/>
<dbReference type="PROSITE" id="PS50164">
    <property type="entry name" value="GIY_YIG"/>
    <property type="match status" value="1"/>
</dbReference>
<gene>
    <name evidence="2" type="ORF">MNBD_GAMMA26-1407</name>
</gene>
<feature type="domain" description="GIY-YIG" evidence="1">
    <location>
        <begin position="22"/>
        <end position="100"/>
    </location>
</feature>
<evidence type="ECO:0000313" key="2">
    <source>
        <dbReference type="EMBL" id="VAX07676.1"/>
    </source>
</evidence>
<dbReference type="InterPro" id="IPR000305">
    <property type="entry name" value="GIY-YIG_endonuc"/>
</dbReference>
<organism evidence="2">
    <name type="scientific">hydrothermal vent metagenome</name>
    <dbReference type="NCBI Taxonomy" id="652676"/>
    <lineage>
        <taxon>unclassified sequences</taxon>
        <taxon>metagenomes</taxon>
        <taxon>ecological metagenomes</taxon>
    </lineage>
</organism>
<name>A0A3B1AP04_9ZZZZ</name>
<accession>A0A3B1AP04</accession>
<protein>
    <recommendedName>
        <fullName evidence="1">GIY-YIG domain-containing protein</fullName>
    </recommendedName>
</protein>
<evidence type="ECO:0000259" key="1">
    <source>
        <dbReference type="PROSITE" id="PS50164"/>
    </source>
</evidence>
<dbReference type="EMBL" id="UOFX01000027">
    <property type="protein sequence ID" value="VAX07676.1"/>
    <property type="molecule type" value="Genomic_DNA"/>
</dbReference>
<reference evidence="2" key="1">
    <citation type="submission" date="2018-06" db="EMBL/GenBank/DDBJ databases">
        <authorList>
            <person name="Zhirakovskaya E."/>
        </authorList>
    </citation>
    <scope>NUCLEOTIDE SEQUENCE</scope>
</reference>
<dbReference type="AlphaFoldDB" id="A0A3B1AP04"/>
<sequence length="101" mass="11699">MSIKIGNYNFEGPFTSVNQLKKQSGVYVVLGRNSSAERWNVLDVGESENVHDRVENHDRADCWKKQGYSSIAVAAYYCNEQQRMRIEKELRKQFNPPCGKR</sequence>